<accession>A0AC58LFN6</accession>
<protein>
    <submittedName>
        <fullName evidence="2">LOW QUALITY PROTEIN: tektin-5</fullName>
    </submittedName>
</protein>
<dbReference type="Proteomes" id="UP001732720">
    <property type="component" value="Chromosome 17"/>
</dbReference>
<reference evidence="2" key="1">
    <citation type="submission" date="2025-08" db="UniProtKB">
        <authorList>
            <consortium name="RefSeq"/>
        </authorList>
    </citation>
    <scope>IDENTIFICATION</scope>
</reference>
<proteinExistence type="predicted"/>
<dbReference type="RefSeq" id="XP_073915977.1">
    <property type="nucleotide sequence ID" value="XM_074059876.1"/>
</dbReference>
<name>A0AC58LFN6_CASCN</name>
<organism evidence="1 2">
    <name type="scientific">Castor canadensis</name>
    <name type="common">American beaver</name>
    <dbReference type="NCBI Taxonomy" id="51338"/>
    <lineage>
        <taxon>Eukaryota</taxon>
        <taxon>Metazoa</taxon>
        <taxon>Chordata</taxon>
        <taxon>Craniata</taxon>
        <taxon>Vertebrata</taxon>
        <taxon>Euteleostomi</taxon>
        <taxon>Mammalia</taxon>
        <taxon>Eutheria</taxon>
        <taxon>Euarchontoglires</taxon>
        <taxon>Glires</taxon>
        <taxon>Rodentia</taxon>
        <taxon>Castorimorpha</taxon>
        <taxon>Castoridae</taxon>
        <taxon>Castor</taxon>
    </lineage>
</organism>
<evidence type="ECO:0000313" key="1">
    <source>
        <dbReference type="Proteomes" id="UP001732720"/>
    </source>
</evidence>
<sequence length="526" mass="60049">MEFLGTSQTASYCGPRKGCSLSVLPPAEQAPTIQECYQPYHLPGYRYLNAWRPSLFYKISTTQTCPDECRASRRPPTILPALRSALFCRYSHHDWDQSSHLQIRGAEAARLWASRLTGDSMHLMQDKEQLTQQMQEGTSRNLGQRLSDIGFWKAELCYELERLMSEYSSLDTIKRRLLCAADEVNAPLQVALECLYQREKRIGIDLVHDNVEKNLIQEVDLLKCCQERMRKLAQRFDLQMQDNRDAQHALERDIEDKSSAQCIDEKCFNLRNTSDCISFFHGMEKVDGMISVPETWAKFSNNNIIHSQNTRANSIRLREEAEHLFENLSDQMWKQYTDTNLAFHARISEEMDMKNRLQTQLAKTLQEIFQAENTITLLERAIMAKECPLKVAQTRLECRSRRPNVELCRDIAQFKLLNEVYTIDDTLQTLRLRLRETQDTLQLLVMTKSRLEHELAIKANTLCIDKEKCLGMRKTFPSTPRLVGYTCPAICSGACATFVPGAGPAPSAGPAPCSGPASCTCPRPCA</sequence>
<evidence type="ECO:0000313" key="2">
    <source>
        <dbReference type="RefSeq" id="XP_073915977.1"/>
    </source>
</evidence>
<gene>
    <name evidence="2" type="primary">Tekt5</name>
</gene>
<keyword evidence="1" id="KW-1185">Reference proteome</keyword>